<dbReference type="GO" id="GO:0005886">
    <property type="term" value="C:plasma membrane"/>
    <property type="evidence" value="ECO:0007669"/>
    <property type="project" value="TreeGrafter"/>
</dbReference>
<comment type="caution">
    <text evidence="3">The sequence shown here is derived from an EMBL/GenBank/DDBJ whole genome shotgun (WGS) entry which is preliminary data.</text>
</comment>
<evidence type="ECO:0000313" key="3">
    <source>
        <dbReference type="EMBL" id="OWF51065.1"/>
    </source>
</evidence>
<dbReference type="STRING" id="6573.A0A210QQQ8"/>
<dbReference type="InterPro" id="IPR007330">
    <property type="entry name" value="MIT_dom"/>
</dbReference>
<dbReference type="EMBL" id="NEDP02002392">
    <property type="protein sequence ID" value="OWF51065.1"/>
    <property type="molecule type" value="Genomic_DNA"/>
</dbReference>
<name>A0A210QQQ8_MIZYE</name>
<dbReference type="Proteomes" id="UP000242188">
    <property type="component" value="Unassembled WGS sequence"/>
</dbReference>
<evidence type="ECO:0000256" key="1">
    <source>
        <dbReference type="SAM" id="MobiDB-lite"/>
    </source>
</evidence>
<evidence type="ECO:0000313" key="4">
    <source>
        <dbReference type="Proteomes" id="UP000242188"/>
    </source>
</evidence>
<dbReference type="Gene3D" id="1.20.58.80">
    <property type="entry name" value="Phosphotransferase system, lactose/cellobiose-type IIA subunit"/>
    <property type="match status" value="1"/>
</dbReference>
<feature type="compositionally biased region" description="Polar residues" evidence="1">
    <location>
        <begin position="355"/>
        <end position="368"/>
    </location>
</feature>
<dbReference type="SMART" id="SM00745">
    <property type="entry name" value="MIT"/>
    <property type="match status" value="1"/>
</dbReference>
<dbReference type="PANTHER" id="PTHR21068:SF43">
    <property type="entry name" value="SPARTIN"/>
    <property type="match status" value="1"/>
</dbReference>
<dbReference type="InterPro" id="IPR009686">
    <property type="entry name" value="Senescence/spartin_C"/>
</dbReference>
<evidence type="ECO:0000259" key="2">
    <source>
        <dbReference type="SMART" id="SM00745"/>
    </source>
</evidence>
<feature type="domain" description="MIT" evidence="2">
    <location>
        <begin position="34"/>
        <end position="112"/>
    </location>
</feature>
<dbReference type="GO" id="GO:0030514">
    <property type="term" value="P:negative regulation of BMP signaling pathway"/>
    <property type="evidence" value="ECO:0007669"/>
    <property type="project" value="TreeGrafter"/>
</dbReference>
<reference evidence="3 4" key="1">
    <citation type="journal article" date="2017" name="Nat. Ecol. Evol.">
        <title>Scallop genome provides insights into evolution of bilaterian karyotype and development.</title>
        <authorList>
            <person name="Wang S."/>
            <person name="Zhang J."/>
            <person name="Jiao W."/>
            <person name="Li J."/>
            <person name="Xun X."/>
            <person name="Sun Y."/>
            <person name="Guo X."/>
            <person name="Huan P."/>
            <person name="Dong B."/>
            <person name="Zhang L."/>
            <person name="Hu X."/>
            <person name="Sun X."/>
            <person name="Wang J."/>
            <person name="Zhao C."/>
            <person name="Wang Y."/>
            <person name="Wang D."/>
            <person name="Huang X."/>
            <person name="Wang R."/>
            <person name="Lv J."/>
            <person name="Li Y."/>
            <person name="Zhang Z."/>
            <person name="Liu B."/>
            <person name="Lu W."/>
            <person name="Hui Y."/>
            <person name="Liang J."/>
            <person name="Zhou Z."/>
            <person name="Hou R."/>
            <person name="Li X."/>
            <person name="Liu Y."/>
            <person name="Li H."/>
            <person name="Ning X."/>
            <person name="Lin Y."/>
            <person name="Zhao L."/>
            <person name="Xing Q."/>
            <person name="Dou J."/>
            <person name="Li Y."/>
            <person name="Mao J."/>
            <person name="Guo H."/>
            <person name="Dou H."/>
            <person name="Li T."/>
            <person name="Mu C."/>
            <person name="Jiang W."/>
            <person name="Fu Q."/>
            <person name="Fu X."/>
            <person name="Miao Y."/>
            <person name="Liu J."/>
            <person name="Yu Q."/>
            <person name="Li R."/>
            <person name="Liao H."/>
            <person name="Li X."/>
            <person name="Kong Y."/>
            <person name="Jiang Z."/>
            <person name="Chourrout D."/>
            <person name="Li R."/>
            <person name="Bao Z."/>
        </authorList>
    </citation>
    <scope>NUCLEOTIDE SEQUENCE [LARGE SCALE GENOMIC DNA]</scope>
    <source>
        <strain evidence="3 4">PY_sf001</strain>
    </source>
</reference>
<dbReference type="GO" id="GO:0051301">
    <property type="term" value="P:cell division"/>
    <property type="evidence" value="ECO:0007669"/>
    <property type="project" value="TreeGrafter"/>
</dbReference>
<gene>
    <name evidence="3" type="ORF">KP79_PYT13264</name>
</gene>
<feature type="region of interest" description="Disordered" evidence="1">
    <location>
        <begin position="299"/>
        <end position="368"/>
    </location>
</feature>
<feature type="region of interest" description="Disordered" evidence="1">
    <location>
        <begin position="1"/>
        <end position="29"/>
    </location>
</feature>
<keyword evidence="4" id="KW-1185">Reference proteome</keyword>
<proteinExistence type="predicted"/>
<dbReference type="AlphaFoldDB" id="A0A210QQQ8"/>
<dbReference type="OrthoDB" id="20821at2759"/>
<dbReference type="PANTHER" id="PTHR21068">
    <property type="entry name" value="SPARTIN"/>
    <property type="match status" value="1"/>
</dbReference>
<accession>A0A210QQQ8</accession>
<dbReference type="InterPro" id="IPR045036">
    <property type="entry name" value="Spartin-like"/>
</dbReference>
<protein>
    <submittedName>
        <fullName evidence="3">Spartin</fullName>
    </submittedName>
</protein>
<organism evidence="3 4">
    <name type="scientific">Mizuhopecten yessoensis</name>
    <name type="common">Japanese scallop</name>
    <name type="synonym">Patinopecten yessoensis</name>
    <dbReference type="NCBI Taxonomy" id="6573"/>
    <lineage>
        <taxon>Eukaryota</taxon>
        <taxon>Metazoa</taxon>
        <taxon>Spiralia</taxon>
        <taxon>Lophotrochozoa</taxon>
        <taxon>Mollusca</taxon>
        <taxon>Bivalvia</taxon>
        <taxon>Autobranchia</taxon>
        <taxon>Pteriomorphia</taxon>
        <taxon>Pectinida</taxon>
        <taxon>Pectinoidea</taxon>
        <taxon>Pectinidae</taxon>
        <taxon>Mizuhopecten</taxon>
    </lineage>
</organism>
<sequence length="587" mass="63250">MAECQMPTRPQGRERPPRPPPPGGILGQANFRSMQKCHDKAYENIEKGLSLDEQGQIDAAVKSYEDGLKNLSQALDMDAEKVCEKDEDKDTAKQMQQKMTKTKLQITYRLQTLQAQIMSEVNNHTNGHASLESAMDIESPPSYEQAMSRTDSNMSEEAFVSIGDSIMSDSQSGLDSLESNATEILSISDGVQIFYISPEGFVSAPSYPSALRIAKFNENSLSEGSNIQRPPAFLQVHDWYYPLVPGTSPALRATNGAYIFPDMSSQQQGAAVGLILPENISGEERQNFERTLGSLTLLQEQQPSPVSPSAPPLAATGDSKAGWSSEATAGERDQTKGPQEGVVGGKTEQEETRAKTASGQAGETTTSEKISKGITVAADWISWGVGKGAEKTSNLIRLGSEKVRERLKPEEKAAEIDPRLQSGARYARSGANVAIKVSSFIINKLGEATVAVAKEVAPHIRKQGQKILPKSVTEKSSDGKSKIDDVIDVAATGVKGFGTVYISLESAAKVLARNIAQETVHTVDHKYGQSASKLTENTLYTMGNVAMTAYNVDQLGIKALAKRAAKATGKEVVKDFCTARSNKGMPQ</sequence>
<dbReference type="Pfam" id="PF06911">
    <property type="entry name" value="Senescence"/>
    <property type="match status" value="1"/>
</dbReference>